<evidence type="ECO:0000313" key="3">
    <source>
        <dbReference type="Proteomes" id="UP000184236"/>
    </source>
</evidence>
<evidence type="ECO:0000256" key="1">
    <source>
        <dbReference type="SAM" id="Phobius"/>
    </source>
</evidence>
<feature type="transmembrane region" description="Helical" evidence="1">
    <location>
        <begin position="9"/>
        <end position="30"/>
    </location>
</feature>
<sequence length="75" mass="8627">MKDKKISKYLLIIGCCMFPLFLIMFILGISMFTARGKFPDYLVRLTEICFVFNIPVLISGIFLVTIGLVLKKLNY</sequence>
<dbReference type="Proteomes" id="UP000184236">
    <property type="component" value="Unassembled WGS sequence"/>
</dbReference>
<keyword evidence="3" id="KW-1185">Reference proteome</keyword>
<dbReference type="EMBL" id="FQVO01000007">
    <property type="protein sequence ID" value="SHF02017.1"/>
    <property type="molecule type" value="Genomic_DNA"/>
</dbReference>
<feature type="transmembrane region" description="Helical" evidence="1">
    <location>
        <begin position="50"/>
        <end position="70"/>
    </location>
</feature>
<protein>
    <submittedName>
        <fullName evidence="2">Uncharacterized protein</fullName>
    </submittedName>
</protein>
<name>A0A1M4Y881_9FLAO</name>
<dbReference type="STRING" id="1302685.SAMN05444408_107183"/>
<evidence type="ECO:0000313" key="2">
    <source>
        <dbReference type="EMBL" id="SHF02017.1"/>
    </source>
</evidence>
<accession>A0A1M4Y881</accession>
<dbReference type="AlphaFoldDB" id="A0A1M4Y881"/>
<keyword evidence="1" id="KW-1133">Transmembrane helix</keyword>
<reference evidence="3" key="1">
    <citation type="submission" date="2016-11" db="EMBL/GenBank/DDBJ databases">
        <authorList>
            <person name="Varghese N."/>
            <person name="Submissions S."/>
        </authorList>
    </citation>
    <scope>NUCLEOTIDE SEQUENCE [LARGE SCALE GENOMIC DNA]</scope>
    <source>
        <strain evidence="3">DSM 26898</strain>
    </source>
</reference>
<keyword evidence="1" id="KW-0472">Membrane</keyword>
<proteinExistence type="predicted"/>
<gene>
    <name evidence="2" type="ORF">SAMN05444408_107183</name>
</gene>
<keyword evidence="1" id="KW-0812">Transmembrane</keyword>
<organism evidence="2 3">
    <name type="scientific">Chryseobacterium takakiae</name>
    <dbReference type="NCBI Taxonomy" id="1302685"/>
    <lineage>
        <taxon>Bacteria</taxon>
        <taxon>Pseudomonadati</taxon>
        <taxon>Bacteroidota</taxon>
        <taxon>Flavobacteriia</taxon>
        <taxon>Flavobacteriales</taxon>
        <taxon>Weeksellaceae</taxon>
        <taxon>Chryseobacterium group</taxon>
        <taxon>Chryseobacterium</taxon>
    </lineage>
</organism>